<organism evidence="2 5">
    <name type="scientific">Leptospira adleri</name>
    <dbReference type="NCBI Taxonomy" id="2023186"/>
    <lineage>
        <taxon>Bacteria</taxon>
        <taxon>Pseudomonadati</taxon>
        <taxon>Spirochaetota</taxon>
        <taxon>Spirochaetia</taxon>
        <taxon>Leptospirales</taxon>
        <taxon>Leptospiraceae</taxon>
        <taxon>Leptospira</taxon>
    </lineage>
</organism>
<evidence type="ECO:0000313" key="5">
    <source>
        <dbReference type="Proteomes" id="UP000232188"/>
    </source>
</evidence>
<feature type="transmembrane region" description="Helical" evidence="1">
    <location>
        <begin position="171"/>
        <end position="188"/>
    </location>
</feature>
<dbReference type="EMBL" id="NPDU01000027">
    <property type="protein sequence ID" value="PJZ61680.1"/>
    <property type="molecule type" value="Genomic_DNA"/>
</dbReference>
<reference evidence="4 5" key="1">
    <citation type="submission" date="2017-07" db="EMBL/GenBank/DDBJ databases">
        <title>Leptospira spp. isolated from tropical soils.</title>
        <authorList>
            <person name="Thibeaux R."/>
            <person name="Iraola G."/>
            <person name="Ferres I."/>
            <person name="Bierque E."/>
            <person name="Girault D."/>
            <person name="Soupe-Gilbert M.-E."/>
            <person name="Picardeau M."/>
            <person name="Goarant C."/>
        </authorList>
    </citation>
    <scope>NUCLEOTIDE SEQUENCE [LARGE SCALE GENOMIC DNA]</scope>
    <source>
        <strain evidence="2 5">FH2-B-C1</strain>
        <strain evidence="3 4">FH2-B-D1</strain>
    </source>
</reference>
<evidence type="ECO:0008006" key="6">
    <source>
        <dbReference type="Google" id="ProtNLM"/>
    </source>
</evidence>
<keyword evidence="1" id="KW-0812">Transmembrane</keyword>
<feature type="transmembrane region" description="Helical" evidence="1">
    <location>
        <begin position="146"/>
        <end position="164"/>
    </location>
</feature>
<accession>A0A2M9YIR3</accession>
<comment type="caution">
    <text evidence="2">The sequence shown here is derived from an EMBL/GenBank/DDBJ whole genome shotgun (WGS) entry which is preliminary data.</text>
</comment>
<feature type="transmembrane region" description="Helical" evidence="1">
    <location>
        <begin position="122"/>
        <end position="140"/>
    </location>
</feature>
<dbReference type="Proteomes" id="UP000232188">
    <property type="component" value="Unassembled WGS sequence"/>
</dbReference>
<feature type="transmembrane region" description="Helical" evidence="1">
    <location>
        <begin position="222"/>
        <end position="238"/>
    </location>
</feature>
<keyword evidence="4" id="KW-1185">Reference proteome</keyword>
<evidence type="ECO:0000313" key="2">
    <source>
        <dbReference type="EMBL" id="PJZ51439.1"/>
    </source>
</evidence>
<feature type="transmembrane region" description="Helical" evidence="1">
    <location>
        <begin position="369"/>
        <end position="388"/>
    </location>
</feature>
<dbReference type="RefSeq" id="WP_100787528.1">
    <property type="nucleotide sequence ID" value="NZ_NPDU01000027.1"/>
</dbReference>
<keyword evidence="1" id="KW-0472">Membrane</keyword>
<name>A0A2M9YIR3_9LEPT</name>
<feature type="transmembrane region" description="Helical" evidence="1">
    <location>
        <begin position="339"/>
        <end position="362"/>
    </location>
</feature>
<evidence type="ECO:0000313" key="3">
    <source>
        <dbReference type="EMBL" id="PJZ61680.1"/>
    </source>
</evidence>
<proteinExistence type="predicted"/>
<feature type="transmembrane region" description="Helical" evidence="1">
    <location>
        <begin position="313"/>
        <end position="333"/>
    </location>
</feature>
<evidence type="ECO:0000313" key="4">
    <source>
        <dbReference type="Proteomes" id="UP000232149"/>
    </source>
</evidence>
<dbReference type="EMBL" id="NPDV01000024">
    <property type="protein sequence ID" value="PJZ51439.1"/>
    <property type="molecule type" value="Genomic_DNA"/>
</dbReference>
<protein>
    <recommendedName>
        <fullName evidence="6">Glycosyltransferase RgtA/B/C/D-like domain-containing protein</fullName>
    </recommendedName>
</protein>
<feature type="transmembrane region" description="Helical" evidence="1">
    <location>
        <begin position="88"/>
        <end position="110"/>
    </location>
</feature>
<keyword evidence="1" id="KW-1133">Transmembrane helix</keyword>
<sequence length="526" mass="61930">MFRKFKKEIVLVAISFFVFLTSLNNQPQISDLVFNADILYPAVLYQDIITDGNSFLGWSVTPSPYFFPDIAAFFLIKLFVDDGVKSQYVVFFLQALALLGALLFFIRSGIDSDETKDISSKISIWVYSIFIISFSFQSYFFPVLGFAVHGGALVFTLISGAMWLSEKRKKNSTYFWILFGAMQIFLIVSDPLYFFYSSLPCLFFAGKTWIRKREKEDRNSFLLLLFFIGIGLILYKNLTKSDLIFIPTNYYQRETSWNFIRPLWLLIQNQILFTPYSFLLLILFYLSSWMLLRLSNERTKKKQPFDEHISFSALVVLVSSFGILISGAFSGIFQKDGIAIRYLLPLLFFWIPFLIVALLRLSTSYLREVFRGLSLIILIVGACSSYWGDLRPRLYRDSLADCLDRKQEIVSRSRGLSDFWNSRRIRIFSQKDLRADNYLQDLHPEYWQNSWNWFIKVPEREYNFAVLPGLDEKRLKEEFGEPNDRVFCEKHEILIWDSDSKERFVRFRKKKIEEIELWRRLTGRKS</sequence>
<gene>
    <name evidence="3" type="ORF">CH376_11860</name>
    <name evidence="2" type="ORF">CH380_19980</name>
</gene>
<dbReference type="Proteomes" id="UP000232149">
    <property type="component" value="Unassembled WGS sequence"/>
</dbReference>
<dbReference type="AlphaFoldDB" id="A0A2M9YIR3"/>
<feature type="transmembrane region" description="Helical" evidence="1">
    <location>
        <begin position="271"/>
        <end position="292"/>
    </location>
</feature>
<evidence type="ECO:0000256" key="1">
    <source>
        <dbReference type="SAM" id="Phobius"/>
    </source>
</evidence>